<accession>A0A0F5ZMV4</accession>
<dbReference type="GO" id="GO:0070475">
    <property type="term" value="P:rRNA base methylation"/>
    <property type="evidence" value="ECO:0007669"/>
    <property type="project" value="TreeGrafter"/>
</dbReference>
<proteinExistence type="inferred from homology"/>
<evidence type="ECO:0000256" key="4">
    <source>
        <dbReference type="ARBA" id="ARBA00013673"/>
    </source>
</evidence>
<feature type="domain" description="Ribosomal RNA small subunit methyltransferase E PUA-like" evidence="14">
    <location>
        <begin position="20"/>
        <end position="66"/>
    </location>
</feature>
<dbReference type="InterPro" id="IPR029028">
    <property type="entry name" value="Alpha/beta_knot_MTases"/>
</dbReference>
<comment type="subcellular location">
    <subcellularLocation>
        <location evidence="1 12">Cytoplasm</location>
    </subcellularLocation>
</comment>
<dbReference type="NCBIfam" id="TIGR00046">
    <property type="entry name" value="RsmE family RNA methyltransferase"/>
    <property type="match status" value="1"/>
</dbReference>
<evidence type="ECO:0000259" key="13">
    <source>
        <dbReference type="Pfam" id="PF04452"/>
    </source>
</evidence>
<dbReference type="InterPro" id="IPR046887">
    <property type="entry name" value="RsmE_PUA-like"/>
</dbReference>
<organism evidence="15 16">
    <name type="scientific">Stenotrophomonas maltophilia</name>
    <name type="common">Pseudomonas maltophilia</name>
    <name type="synonym">Xanthomonas maltophilia</name>
    <dbReference type="NCBI Taxonomy" id="40324"/>
    <lineage>
        <taxon>Bacteria</taxon>
        <taxon>Pseudomonadati</taxon>
        <taxon>Pseudomonadota</taxon>
        <taxon>Gammaproteobacteria</taxon>
        <taxon>Lysobacterales</taxon>
        <taxon>Lysobacteraceae</taxon>
        <taxon>Stenotrophomonas</taxon>
        <taxon>Stenotrophomonas maltophilia group</taxon>
    </lineage>
</organism>
<evidence type="ECO:0000256" key="6">
    <source>
        <dbReference type="ARBA" id="ARBA00022552"/>
    </source>
</evidence>
<dbReference type="PANTHER" id="PTHR30027:SF3">
    <property type="entry name" value="16S RRNA (URACIL(1498)-N(3))-METHYLTRANSFERASE"/>
    <property type="match status" value="1"/>
</dbReference>
<evidence type="ECO:0000256" key="8">
    <source>
        <dbReference type="ARBA" id="ARBA00022679"/>
    </source>
</evidence>
<protein>
    <recommendedName>
        <fullName evidence="4 12">Ribosomal RNA small subunit methyltransferase E</fullName>
        <ecNumber evidence="3 12">2.1.1.193</ecNumber>
    </recommendedName>
</protein>
<dbReference type="PATRIC" id="fig|40324.63.peg.5589"/>
<dbReference type="InterPro" id="IPR046886">
    <property type="entry name" value="RsmE_MTase_dom"/>
</dbReference>
<dbReference type="InterPro" id="IPR006700">
    <property type="entry name" value="RsmE"/>
</dbReference>
<evidence type="ECO:0000313" key="15">
    <source>
        <dbReference type="EMBL" id="KKD56989.1"/>
    </source>
</evidence>
<keyword evidence="5 12" id="KW-0963">Cytoplasm</keyword>
<dbReference type="PIRSF" id="PIRSF015601">
    <property type="entry name" value="MTase_slr0722"/>
    <property type="match status" value="1"/>
</dbReference>
<evidence type="ECO:0000256" key="9">
    <source>
        <dbReference type="ARBA" id="ARBA00022691"/>
    </source>
</evidence>
<comment type="catalytic activity">
    <reaction evidence="11 12">
        <text>uridine(1498) in 16S rRNA + S-adenosyl-L-methionine = N(3)-methyluridine(1498) in 16S rRNA + S-adenosyl-L-homocysteine + H(+)</text>
        <dbReference type="Rhea" id="RHEA:42920"/>
        <dbReference type="Rhea" id="RHEA-COMP:10283"/>
        <dbReference type="Rhea" id="RHEA-COMP:10284"/>
        <dbReference type="ChEBI" id="CHEBI:15378"/>
        <dbReference type="ChEBI" id="CHEBI:57856"/>
        <dbReference type="ChEBI" id="CHEBI:59789"/>
        <dbReference type="ChEBI" id="CHEBI:65315"/>
        <dbReference type="ChEBI" id="CHEBI:74502"/>
        <dbReference type="EC" id="2.1.1.193"/>
    </reaction>
</comment>
<evidence type="ECO:0000256" key="10">
    <source>
        <dbReference type="ARBA" id="ARBA00025699"/>
    </source>
</evidence>
<evidence type="ECO:0000256" key="11">
    <source>
        <dbReference type="ARBA" id="ARBA00047944"/>
    </source>
</evidence>
<sequence>MRVTRCPIDLALHSGQTVTLPEETANHLVRVMRLREGDTCVLFNGDGHDYSATLTAAGKREVQVRIGAVQAVDNESPLAITLLQGIARGEKMDLILQKATELGVSAIVPVNAERTEVKLDAARAEKRVAHWNNVVTSACGQSGRARIPQVASPVSLAQAATTLPADTLRLTLDPHGAHRLSTLDAAPTGGIVIAIGPEGGWSPRDRDQLAAAGFQGLQLGPRILRTETAGLAAIAALQARLGDLG</sequence>
<keyword evidence="9 12" id="KW-0949">S-adenosyl-L-methionine</keyword>
<dbReference type="Pfam" id="PF20260">
    <property type="entry name" value="PUA_4"/>
    <property type="match status" value="1"/>
</dbReference>
<dbReference type="Gene3D" id="2.40.240.20">
    <property type="entry name" value="Hypothetical PUA domain-like, domain 1"/>
    <property type="match status" value="1"/>
</dbReference>
<dbReference type="SUPFAM" id="SSF75217">
    <property type="entry name" value="alpha/beta knot"/>
    <property type="match status" value="1"/>
</dbReference>
<evidence type="ECO:0000259" key="14">
    <source>
        <dbReference type="Pfam" id="PF20260"/>
    </source>
</evidence>
<dbReference type="CDD" id="cd18084">
    <property type="entry name" value="RsmE-like"/>
    <property type="match status" value="1"/>
</dbReference>
<comment type="function">
    <text evidence="10 12">Specifically methylates the N3 position of the uracil ring of uridine 1498 (m3U1498) in 16S rRNA. Acts on the fully assembled 30S ribosomal subunit.</text>
</comment>
<evidence type="ECO:0000256" key="1">
    <source>
        <dbReference type="ARBA" id="ARBA00004496"/>
    </source>
</evidence>
<dbReference type="Gene3D" id="3.40.1280.10">
    <property type="match status" value="1"/>
</dbReference>
<gene>
    <name evidence="15" type="ORF">VM57_15155</name>
</gene>
<dbReference type="Pfam" id="PF04452">
    <property type="entry name" value="Methyltrans_RNA"/>
    <property type="match status" value="1"/>
</dbReference>
<evidence type="ECO:0000256" key="2">
    <source>
        <dbReference type="ARBA" id="ARBA00005528"/>
    </source>
</evidence>
<comment type="caution">
    <text evidence="15">The sequence shown here is derived from an EMBL/GenBank/DDBJ whole genome shotgun (WGS) entry which is preliminary data.</text>
</comment>
<keyword evidence="8 12" id="KW-0808">Transferase</keyword>
<keyword evidence="6 12" id="KW-0698">rRNA processing</keyword>
<keyword evidence="7 12" id="KW-0489">Methyltransferase</keyword>
<dbReference type="EC" id="2.1.1.193" evidence="3 12"/>
<feature type="domain" description="Ribosomal RNA small subunit methyltransferase E methyltransferase" evidence="13">
    <location>
        <begin position="74"/>
        <end position="238"/>
    </location>
</feature>
<dbReference type="AlphaFoldDB" id="A0A0F5ZMV4"/>
<dbReference type="NCBIfam" id="NF008692">
    <property type="entry name" value="PRK11713.1-5"/>
    <property type="match status" value="1"/>
</dbReference>
<dbReference type="GO" id="GO:0005737">
    <property type="term" value="C:cytoplasm"/>
    <property type="evidence" value="ECO:0007669"/>
    <property type="project" value="UniProtKB-SubCell"/>
</dbReference>
<dbReference type="RefSeq" id="WP_060380381.1">
    <property type="nucleotide sequence ID" value="NZ_CP040431.1"/>
</dbReference>
<evidence type="ECO:0000256" key="3">
    <source>
        <dbReference type="ARBA" id="ARBA00012328"/>
    </source>
</evidence>
<dbReference type="PANTHER" id="PTHR30027">
    <property type="entry name" value="RIBOSOMAL RNA SMALL SUBUNIT METHYLTRANSFERASE E"/>
    <property type="match status" value="1"/>
</dbReference>
<evidence type="ECO:0000256" key="5">
    <source>
        <dbReference type="ARBA" id="ARBA00022490"/>
    </source>
</evidence>
<dbReference type="EMBL" id="JZRZ01000024">
    <property type="protein sequence ID" value="KKD56989.1"/>
    <property type="molecule type" value="Genomic_DNA"/>
</dbReference>
<dbReference type="InterPro" id="IPR029026">
    <property type="entry name" value="tRNA_m1G_MTases_N"/>
</dbReference>
<dbReference type="SUPFAM" id="SSF88697">
    <property type="entry name" value="PUA domain-like"/>
    <property type="match status" value="1"/>
</dbReference>
<dbReference type="InterPro" id="IPR015947">
    <property type="entry name" value="PUA-like_sf"/>
</dbReference>
<comment type="similarity">
    <text evidence="2 12">Belongs to the RNA methyltransferase RsmE family.</text>
</comment>
<reference evidence="15 16" key="1">
    <citation type="submission" date="2015-03" db="EMBL/GenBank/DDBJ databases">
        <title>Draft genome of Stenotrophomonas maltophila isolated from urine specimen.</title>
        <authorList>
            <person name="Murugan N."/>
            <person name="Malathi J."/>
            <person name="Umashankar V."/>
            <person name="Madhavan H."/>
        </authorList>
    </citation>
    <scope>NUCLEOTIDE SEQUENCE [LARGE SCALE GENOMIC DNA]</scope>
    <source>
        <strain evidence="15 16">JMNMN1</strain>
    </source>
</reference>
<evidence type="ECO:0000256" key="12">
    <source>
        <dbReference type="PIRNR" id="PIRNR015601"/>
    </source>
</evidence>
<dbReference type="GO" id="GO:0070042">
    <property type="term" value="F:rRNA (uridine-N3-)-methyltransferase activity"/>
    <property type="evidence" value="ECO:0007669"/>
    <property type="project" value="TreeGrafter"/>
</dbReference>
<evidence type="ECO:0000256" key="7">
    <source>
        <dbReference type="ARBA" id="ARBA00022603"/>
    </source>
</evidence>
<name>A0A0F5ZMV4_STEMA</name>
<evidence type="ECO:0000313" key="16">
    <source>
        <dbReference type="Proteomes" id="UP000243478"/>
    </source>
</evidence>
<dbReference type="Proteomes" id="UP000243478">
    <property type="component" value="Unassembled WGS sequence"/>
</dbReference>